<dbReference type="Proteomes" id="UP000663651">
    <property type="component" value="Chromosome"/>
</dbReference>
<accession>A0ABX7Q7S4</accession>
<dbReference type="EMBL" id="CP071382">
    <property type="protein sequence ID" value="QSV46891.1"/>
    <property type="molecule type" value="Genomic_DNA"/>
</dbReference>
<proteinExistence type="predicted"/>
<name>A0ABX7Q7S4_9BACT</name>
<gene>
    <name evidence="1" type="ORF">JZM60_06400</name>
</gene>
<evidence type="ECO:0000313" key="1">
    <source>
        <dbReference type="EMBL" id="QSV46891.1"/>
    </source>
</evidence>
<dbReference type="RefSeq" id="WP_207164669.1">
    <property type="nucleotide sequence ID" value="NZ_CP071382.1"/>
</dbReference>
<sequence>MAIPLECLSVIIPIATIINHIGLDGFHRHLADNTSHDNYLYRIGAMNPMDVELIINSWQEQGFRPTGRRRGELYWKDLCVVDAHGPTLPCNWIEYNPGERIVRLKGKD</sequence>
<evidence type="ECO:0000313" key="2">
    <source>
        <dbReference type="Proteomes" id="UP000663651"/>
    </source>
</evidence>
<reference evidence="1 2" key="1">
    <citation type="submission" date="2021-03" db="EMBL/GenBank/DDBJ databases">
        <title>Geobacter metallireducens gen. nov. sp. nov., a microorganism capable of coupling the complete oxidation of organic compounds to the reduction of iron and other metals.</title>
        <authorList>
            <person name="Li Y."/>
        </authorList>
    </citation>
    <scope>NUCLEOTIDE SEQUENCE [LARGE SCALE GENOMIC DNA]</scope>
    <source>
        <strain evidence="1 2">Jerry-YX</strain>
    </source>
</reference>
<protein>
    <submittedName>
        <fullName evidence="1">Uncharacterized protein</fullName>
    </submittedName>
</protein>
<keyword evidence="2" id="KW-1185">Reference proteome</keyword>
<organism evidence="1 2">
    <name type="scientific">Geobacter benzoatilyticus</name>
    <dbReference type="NCBI Taxonomy" id="2815309"/>
    <lineage>
        <taxon>Bacteria</taxon>
        <taxon>Pseudomonadati</taxon>
        <taxon>Thermodesulfobacteriota</taxon>
        <taxon>Desulfuromonadia</taxon>
        <taxon>Geobacterales</taxon>
        <taxon>Geobacteraceae</taxon>
        <taxon>Geobacter</taxon>
    </lineage>
</organism>